<name>A0A1L3ZRW0_9SPHN</name>
<dbReference type="InterPro" id="IPR052732">
    <property type="entry name" value="Cell-binding_unc_protein"/>
</dbReference>
<dbReference type="SUPFAM" id="SSF56112">
    <property type="entry name" value="Protein kinase-like (PK-like)"/>
    <property type="match status" value="1"/>
</dbReference>
<dbReference type="STRING" id="1921510.BSL82_02805"/>
<dbReference type="InterPro" id="IPR011009">
    <property type="entry name" value="Kinase-like_dom_sf"/>
</dbReference>
<evidence type="ECO:0000313" key="1">
    <source>
        <dbReference type="EMBL" id="API58367.1"/>
    </source>
</evidence>
<evidence type="ECO:0008006" key="3">
    <source>
        <dbReference type="Google" id="ProtNLM"/>
    </source>
</evidence>
<protein>
    <recommendedName>
        <fullName evidence="3">Aminoglycoside phosphotransferase</fullName>
    </recommendedName>
</protein>
<reference evidence="2" key="1">
    <citation type="submission" date="2016-11" db="EMBL/GenBank/DDBJ databases">
        <title>Complete Genome Sequence of alachlor-degrading Sphingomonas sp. strain JJ-A5.</title>
        <authorList>
            <person name="Lee H."/>
            <person name="Ka J.-O."/>
        </authorList>
    </citation>
    <scope>NUCLEOTIDE SEQUENCE [LARGE SCALE GENOMIC DNA]</scope>
    <source>
        <strain evidence="2">JJ-A5</strain>
    </source>
</reference>
<dbReference type="PANTHER" id="PTHR43883">
    <property type="entry name" value="SLR0207 PROTEIN"/>
    <property type="match status" value="1"/>
</dbReference>
<gene>
    <name evidence="1" type="ORF">BSL82_02805</name>
</gene>
<dbReference type="Gene3D" id="3.40.50.300">
    <property type="entry name" value="P-loop containing nucleotide triphosphate hydrolases"/>
    <property type="match status" value="1"/>
</dbReference>
<dbReference type="SUPFAM" id="SSF52540">
    <property type="entry name" value="P-loop containing nucleoside triphosphate hydrolases"/>
    <property type="match status" value="1"/>
</dbReference>
<sequence>MRPEAAPADRQADAVSFIETGGLGGDVAQRIDTHAASIFLVGDRAWKMKRAVHLDYLDFSRLELRKAALETELRLNRRTASALYIAVHAITSDVDGGLALDGEGRPVEWLLEMLRFPDDARLDRHIAANPLPPAVLRRLGDRIHSFHASVEVSSSPGAALALLEVIEGNVSSMRKFPDILDRTLVRDLAGQHRTLWRSLAPLLEERRRMGRVRHGHGDLHLTNIAMIDGEAVPFDCLEFSPDLATVDVLYDLAFLLMDLWHYGCRKEANLVFNRYFDLSPEDEAGLPLLPLFLSMRAAVLTHVLALQAQGAGNKELAAQAQAYLRLASELVEPVEPRLVAIGGLSGSGKSTLAASLAHELGRAPGARIFRSDVLRKRLAGVAPETSLDESRYSLAANAQAYGLLRSLTVDALGHGHSAVADAVFARQPERKAIEAVAGDTGTTFTGIWLATEEERRVERVLARTSDASDADVIIARTQSAYAIGRLDGWVSIDASGAFERTLEAARLSLRLI</sequence>
<keyword evidence="2" id="KW-1185">Reference proteome</keyword>
<dbReference type="EMBL" id="CP018221">
    <property type="protein sequence ID" value="API58367.1"/>
    <property type="molecule type" value="Genomic_DNA"/>
</dbReference>
<dbReference type="Proteomes" id="UP000182063">
    <property type="component" value="Chromosome"/>
</dbReference>
<dbReference type="PANTHER" id="PTHR43883:SF1">
    <property type="entry name" value="GLUCONOKINASE"/>
    <property type="match status" value="1"/>
</dbReference>
<dbReference type="Pfam" id="PF13671">
    <property type="entry name" value="AAA_33"/>
    <property type="match status" value="1"/>
</dbReference>
<dbReference type="KEGG" id="sphj:BSL82_02805"/>
<organism evidence="1 2">
    <name type="scientific">Tardibacter chloracetimidivorans</name>
    <dbReference type="NCBI Taxonomy" id="1921510"/>
    <lineage>
        <taxon>Bacteria</taxon>
        <taxon>Pseudomonadati</taxon>
        <taxon>Pseudomonadota</taxon>
        <taxon>Alphaproteobacteria</taxon>
        <taxon>Sphingomonadales</taxon>
        <taxon>Sphingomonadaceae</taxon>
        <taxon>Tardibacter</taxon>
    </lineage>
</organism>
<dbReference type="AlphaFoldDB" id="A0A1L3ZRW0"/>
<accession>A0A1L3ZRW0</accession>
<dbReference type="InterPro" id="IPR027417">
    <property type="entry name" value="P-loop_NTPase"/>
</dbReference>
<evidence type="ECO:0000313" key="2">
    <source>
        <dbReference type="Proteomes" id="UP000182063"/>
    </source>
</evidence>
<proteinExistence type="predicted"/>
<dbReference type="OrthoDB" id="9810277at2"/>